<sequence>MFLDMSGYTALTEVHGDERAADIAERLATFSAAALADGDRIVKTLGDAVLLTSRTARTALALIARILDTWTTRGDGVPVLRGGVHYGPVVERNNDVFGATVNLAARVAAAAATDQILLTAPVATAARAEGLRVIDLGPRAFRNVSDPVPVYALGIDCLCGTIDPVCRMRVDPLGAPSLTHGERRFWFCSTSCTEQFTAEPDRYLASVDCVDTRPTHASTL</sequence>
<dbReference type="InterPro" id="IPR011017">
    <property type="entry name" value="TRASH_dom"/>
</dbReference>
<reference evidence="5 6" key="1">
    <citation type="submission" date="2024-10" db="EMBL/GenBank/DDBJ databases">
        <authorList>
            <person name="Riesco R."/>
        </authorList>
    </citation>
    <scope>NUCLEOTIDE SEQUENCE [LARGE SCALE GENOMIC DNA]</scope>
    <source>
        <strain evidence="4 5">NCIMB 15448</strain>
        <strain evidence="3 6">NCIMB 15450</strain>
    </source>
</reference>
<gene>
    <name evidence="4" type="ORF">ACHIPV_28310</name>
    <name evidence="3" type="ORF">ACHIRB_06280</name>
</gene>
<evidence type="ECO:0000313" key="5">
    <source>
        <dbReference type="Proteomes" id="UP001609176"/>
    </source>
</evidence>
<dbReference type="InterPro" id="IPR050697">
    <property type="entry name" value="Adenylyl/Guanylyl_Cyclase_3/4"/>
</dbReference>
<dbReference type="Proteomes" id="UP001609219">
    <property type="component" value="Unassembled WGS sequence"/>
</dbReference>
<dbReference type="PANTHER" id="PTHR43081:SF1">
    <property type="entry name" value="ADENYLATE CYCLASE, TERMINAL-DIFFERENTIATION SPECIFIC"/>
    <property type="match status" value="1"/>
</dbReference>
<evidence type="ECO:0000313" key="6">
    <source>
        <dbReference type="Proteomes" id="UP001609219"/>
    </source>
</evidence>
<feature type="domain" description="Guanylate cyclase" evidence="2">
    <location>
        <begin position="1"/>
        <end position="108"/>
    </location>
</feature>
<dbReference type="Proteomes" id="UP001609176">
    <property type="component" value="Unassembled WGS sequence"/>
</dbReference>
<dbReference type="EMBL" id="JBIMSN010000025">
    <property type="protein sequence ID" value="MFH5228185.1"/>
    <property type="molecule type" value="Genomic_DNA"/>
</dbReference>
<dbReference type="CDD" id="cd07302">
    <property type="entry name" value="CHD"/>
    <property type="match status" value="1"/>
</dbReference>
<evidence type="ECO:0000256" key="1">
    <source>
        <dbReference type="ARBA" id="ARBA00005381"/>
    </source>
</evidence>
<dbReference type="SUPFAM" id="SSF55073">
    <property type="entry name" value="Nucleotide cyclase"/>
    <property type="match status" value="1"/>
</dbReference>
<protein>
    <submittedName>
        <fullName evidence="4">Adenylate/guanylate cyclase domain-containing protein</fullName>
    </submittedName>
</protein>
<evidence type="ECO:0000313" key="3">
    <source>
        <dbReference type="EMBL" id="MFH5228185.1"/>
    </source>
</evidence>
<dbReference type="InterPro" id="IPR029787">
    <property type="entry name" value="Nucleotide_cyclase"/>
</dbReference>
<accession>A0ABW7KTH9</accession>
<dbReference type="Pfam" id="PF00211">
    <property type="entry name" value="Guanylate_cyc"/>
    <property type="match status" value="1"/>
</dbReference>
<dbReference type="Gene3D" id="1.10.620.20">
    <property type="entry name" value="Ribonucleotide Reductase, subunit A"/>
    <property type="match status" value="1"/>
</dbReference>
<keyword evidence="6" id="KW-1185">Reference proteome</keyword>
<dbReference type="EMBL" id="JBIMSP010000094">
    <property type="protein sequence ID" value="MFH5245743.1"/>
    <property type="molecule type" value="Genomic_DNA"/>
</dbReference>
<name>A0ABW7KTH9_9NOCA</name>
<dbReference type="InterPro" id="IPR001054">
    <property type="entry name" value="A/G_cyclase"/>
</dbReference>
<dbReference type="Gene3D" id="3.30.70.1230">
    <property type="entry name" value="Nucleotide cyclase"/>
    <property type="match status" value="1"/>
</dbReference>
<dbReference type="SMART" id="SM00746">
    <property type="entry name" value="TRASH"/>
    <property type="match status" value="1"/>
</dbReference>
<dbReference type="RefSeq" id="WP_395126505.1">
    <property type="nucleotide sequence ID" value="NZ_JBIMSN010000025.1"/>
</dbReference>
<comment type="similarity">
    <text evidence="1">Belongs to the adenylyl cyclase class-3 family.</text>
</comment>
<evidence type="ECO:0000313" key="4">
    <source>
        <dbReference type="EMBL" id="MFH5245743.1"/>
    </source>
</evidence>
<organism evidence="4 5">
    <name type="scientific">Antrihabitans spumae</name>
    <dbReference type="NCBI Taxonomy" id="3373370"/>
    <lineage>
        <taxon>Bacteria</taxon>
        <taxon>Bacillati</taxon>
        <taxon>Actinomycetota</taxon>
        <taxon>Actinomycetes</taxon>
        <taxon>Mycobacteriales</taxon>
        <taxon>Nocardiaceae</taxon>
        <taxon>Antrihabitans</taxon>
    </lineage>
</organism>
<evidence type="ECO:0000259" key="2">
    <source>
        <dbReference type="PROSITE" id="PS50125"/>
    </source>
</evidence>
<dbReference type="PROSITE" id="PS50125">
    <property type="entry name" value="GUANYLATE_CYCLASE_2"/>
    <property type="match status" value="1"/>
</dbReference>
<proteinExistence type="inferred from homology"/>
<comment type="caution">
    <text evidence="4">The sequence shown here is derived from an EMBL/GenBank/DDBJ whole genome shotgun (WGS) entry which is preliminary data.</text>
</comment>
<dbReference type="PANTHER" id="PTHR43081">
    <property type="entry name" value="ADENYLATE CYCLASE, TERMINAL-DIFFERENTIATION SPECIFIC-RELATED"/>
    <property type="match status" value="1"/>
</dbReference>
<dbReference type="InterPro" id="IPR012348">
    <property type="entry name" value="RNR-like"/>
</dbReference>